<dbReference type="AlphaFoldDB" id="A0A7J6U2R0"/>
<sequence>MGGFRCSLKVNLRHEGRPHVLQCRSLEVHTSIRAAQDDAADVMLAAIGQLTGEVSEGQTAAAASTIPICMEEPAAASPSSSLLLRILGALAAYQNRLSEELAKVEMEYERDPPRAICTATRISLQQRRVANRMRLIGNRYIASLAALERTFPPPVVPAFTQQPTSPAQGVGATSLPLTMQLPLGTEEQSRPSLSSSSEGMLCGTPSPSRSIESSTASSASSEMSLQQHTPEQLRFSSPVAVARRSTPSSGSSRKSSHKKCEVP</sequence>
<evidence type="ECO:0000256" key="1">
    <source>
        <dbReference type="SAM" id="MobiDB-lite"/>
    </source>
</evidence>
<gene>
    <name evidence="2" type="ORF">FOZ62_008428</name>
</gene>
<evidence type="ECO:0000313" key="2">
    <source>
        <dbReference type="EMBL" id="KAF4751685.1"/>
    </source>
</evidence>
<name>A0A7J6U2R0_PEROL</name>
<protein>
    <submittedName>
        <fullName evidence="2">Uncharacterized protein</fullName>
    </submittedName>
</protein>
<feature type="non-terminal residue" evidence="2">
    <location>
        <position position="1"/>
    </location>
</feature>
<reference evidence="2 3" key="1">
    <citation type="submission" date="2020-04" db="EMBL/GenBank/DDBJ databases">
        <title>Perkinsus olseni comparative genomics.</title>
        <authorList>
            <person name="Bogema D.R."/>
        </authorList>
    </citation>
    <scope>NUCLEOTIDE SEQUENCE [LARGE SCALE GENOMIC DNA]</scope>
    <source>
        <strain evidence="2">ATCC PRA-205</strain>
    </source>
</reference>
<organism evidence="2 3">
    <name type="scientific">Perkinsus olseni</name>
    <name type="common">Perkinsus atlanticus</name>
    <dbReference type="NCBI Taxonomy" id="32597"/>
    <lineage>
        <taxon>Eukaryota</taxon>
        <taxon>Sar</taxon>
        <taxon>Alveolata</taxon>
        <taxon>Perkinsozoa</taxon>
        <taxon>Perkinsea</taxon>
        <taxon>Perkinsida</taxon>
        <taxon>Perkinsidae</taxon>
        <taxon>Perkinsus</taxon>
    </lineage>
</organism>
<dbReference type="EMBL" id="JABANM010002965">
    <property type="protein sequence ID" value="KAF4751685.1"/>
    <property type="molecule type" value="Genomic_DNA"/>
</dbReference>
<accession>A0A7J6U2R0</accession>
<feature type="compositionally biased region" description="Low complexity" evidence="1">
    <location>
        <begin position="204"/>
        <end position="224"/>
    </location>
</feature>
<dbReference type="Proteomes" id="UP000574390">
    <property type="component" value="Unassembled WGS sequence"/>
</dbReference>
<feature type="compositionally biased region" description="Low complexity" evidence="1">
    <location>
        <begin position="243"/>
        <end position="253"/>
    </location>
</feature>
<proteinExistence type="predicted"/>
<comment type="caution">
    <text evidence="2">The sequence shown here is derived from an EMBL/GenBank/DDBJ whole genome shotgun (WGS) entry which is preliminary data.</text>
</comment>
<evidence type="ECO:0000313" key="3">
    <source>
        <dbReference type="Proteomes" id="UP000574390"/>
    </source>
</evidence>
<feature type="region of interest" description="Disordered" evidence="1">
    <location>
        <begin position="184"/>
        <end position="263"/>
    </location>
</feature>